<proteinExistence type="predicted"/>
<sequence>MTQTSETATESGPSVLRDLPFRLADILSDPVQRIFAVVDGAWFEDVTSLLRPRGLVHRPLYRQAGGDPAIVRGGPWLVDINCREIRSPVAEDDIAFSYQDTEAPSDAALEAHAAELSARMLKSLQEGDMTGGGMLPGEPMLDLAGREGRLEALLEMVGDSPAAVFWIGDAALTLDLIHRHLRSISQVISPLPIETKPLERIDGLELAAAGGDDETTVLEFLSKDNSQRFILRHADPNVMLQVVPKLTPAQLARLMGPAEQLYFVPDTDWGGGTRQVARPRDMRPHPGPLRFTREQVTAIEEMQLKRSRFETMLYLREHAQEETAGMSDEALHRHVYTLEQRGFDLGLSSLTAHLMFAFMCTVGMGDVVDSEEFRQAAQDGRLHPDDALAVMFDEAIRSAEEDEQEEV</sequence>
<evidence type="ECO:0000313" key="1">
    <source>
        <dbReference type="EMBL" id="TDK32127.1"/>
    </source>
</evidence>
<keyword evidence="2" id="KW-1185">Reference proteome</keyword>
<dbReference type="RefSeq" id="WP_133317467.1">
    <property type="nucleotide sequence ID" value="NZ_SMTL01000005.1"/>
</dbReference>
<dbReference type="AlphaFoldDB" id="A0A4R5UAR7"/>
<reference evidence="1 2" key="1">
    <citation type="submission" date="2019-03" db="EMBL/GenBank/DDBJ databases">
        <title>Rhizobium sp. nov., an bacterium isolated from biocrust in Mu Us Desert.</title>
        <authorList>
            <person name="Lixiong L."/>
        </authorList>
    </citation>
    <scope>NUCLEOTIDE SEQUENCE [LARGE SCALE GENOMIC DNA]</scope>
    <source>
        <strain evidence="1 2">SPY-1</strain>
    </source>
</reference>
<dbReference type="Proteomes" id="UP000295238">
    <property type="component" value="Unassembled WGS sequence"/>
</dbReference>
<organism evidence="1 2">
    <name type="scientific">Rhizobium deserti</name>
    <dbReference type="NCBI Taxonomy" id="2547961"/>
    <lineage>
        <taxon>Bacteria</taxon>
        <taxon>Pseudomonadati</taxon>
        <taxon>Pseudomonadota</taxon>
        <taxon>Alphaproteobacteria</taxon>
        <taxon>Hyphomicrobiales</taxon>
        <taxon>Rhizobiaceae</taxon>
        <taxon>Rhizobium/Agrobacterium group</taxon>
        <taxon>Rhizobium</taxon>
    </lineage>
</organism>
<dbReference type="EMBL" id="SMTL01000005">
    <property type="protein sequence ID" value="TDK32127.1"/>
    <property type="molecule type" value="Genomic_DNA"/>
</dbReference>
<gene>
    <name evidence="1" type="ORF">E2F50_17440</name>
</gene>
<evidence type="ECO:0008006" key="3">
    <source>
        <dbReference type="Google" id="ProtNLM"/>
    </source>
</evidence>
<protein>
    <recommendedName>
        <fullName evidence="3">DUF4123 domain-containing protein</fullName>
    </recommendedName>
</protein>
<accession>A0A4R5UAR7</accession>
<evidence type="ECO:0000313" key="2">
    <source>
        <dbReference type="Proteomes" id="UP000295238"/>
    </source>
</evidence>
<name>A0A4R5UAR7_9HYPH</name>
<dbReference type="OrthoDB" id="7219308at2"/>
<comment type="caution">
    <text evidence="1">The sequence shown here is derived from an EMBL/GenBank/DDBJ whole genome shotgun (WGS) entry which is preliminary data.</text>
</comment>